<keyword evidence="4" id="KW-1185">Reference proteome</keyword>
<keyword evidence="1" id="KW-0175">Coiled coil</keyword>
<dbReference type="InterPro" id="IPR001623">
    <property type="entry name" value="DnaJ_domain"/>
</dbReference>
<dbReference type="Proteomes" id="UP000649617">
    <property type="component" value="Unassembled WGS sequence"/>
</dbReference>
<dbReference type="SUPFAM" id="SSF46565">
    <property type="entry name" value="Chaperone J-domain"/>
    <property type="match status" value="1"/>
</dbReference>
<dbReference type="PROSITE" id="PS50076">
    <property type="entry name" value="DNAJ_2"/>
    <property type="match status" value="1"/>
</dbReference>
<dbReference type="Gene3D" id="1.10.287.110">
    <property type="entry name" value="DnaJ domain"/>
    <property type="match status" value="1"/>
</dbReference>
<dbReference type="PRINTS" id="PR00625">
    <property type="entry name" value="JDOMAIN"/>
</dbReference>
<dbReference type="InterPro" id="IPR013024">
    <property type="entry name" value="GGCT-like"/>
</dbReference>
<gene>
    <name evidence="3" type="primary">DNAJC11</name>
    <name evidence="3" type="ORF">SPIL2461_LOCUS2737</name>
</gene>
<dbReference type="Gene3D" id="3.10.490.10">
    <property type="entry name" value="Gamma-glutamyl cyclotransferase-like"/>
    <property type="match status" value="1"/>
</dbReference>
<dbReference type="CDD" id="cd06257">
    <property type="entry name" value="DnaJ"/>
    <property type="match status" value="1"/>
</dbReference>
<proteinExistence type="predicted"/>
<name>A0A812K8B8_SYMPI</name>
<dbReference type="AlphaFoldDB" id="A0A812K8B8"/>
<evidence type="ECO:0000256" key="1">
    <source>
        <dbReference type="SAM" id="Coils"/>
    </source>
</evidence>
<comment type="caution">
    <text evidence="3">The sequence shown here is derived from an EMBL/GenBank/DDBJ whole genome shotgun (WGS) entry which is preliminary data.</text>
</comment>
<dbReference type="PANTHER" id="PTHR24074">
    <property type="entry name" value="CO-CHAPERONE PROTEIN DJLA"/>
    <property type="match status" value="1"/>
</dbReference>
<dbReference type="OrthoDB" id="406515at2759"/>
<feature type="domain" description="J" evidence="2">
    <location>
        <begin position="484"/>
        <end position="545"/>
    </location>
</feature>
<dbReference type="CDD" id="cd06661">
    <property type="entry name" value="GGCT_like"/>
    <property type="match status" value="1"/>
</dbReference>
<dbReference type="InterPro" id="IPR036869">
    <property type="entry name" value="J_dom_sf"/>
</dbReference>
<protein>
    <submittedName>
        <fullName evidence="3">DNAJC11 protein</fullName>
    </submittedName>
</protein>
<accession>A0A812K8B8</accession>
<evidence type="ECO:0000313" key="4">
    <source>
        <dbReference type="Proteomes" id="UP000649617"/>
    </source>
</evidence>
<evidence type="ECO:0000313" key="3">
    <source>
        <dbReference type="EMBL" id="CAE7218114.1"/>
    </source>
</evidence>
<dbReference type="Pfam" id="PF00226">
    <property type="entry name" value="DnaJ"/>
    <property type="match status" value="1"/>
</dbReference>
<organism evidence="3 4">
    <name type="scientific">Symbiodinium pilosum</name>
    <name type="common">Dinoflagellate</name>
    <dbReference type="NCBI Taxonomy" id="2952"/>
    <lineage>
        <taxon>Eukaryota</taxon>
        <taxon>Sar</taxon>
        <taxon>Alveolata</taxon>
        <taxon>Dinophyceae</taxon>
        <taxon>Suessiales</taxon>
        <taxon>Symbiodiniaceae</taxon>
        <taxon>Symbiodinium</taxon>
    </lineage>
</organism>
<evidence type="ECO:0000259" key="2">
    <source>
        <dbReference type="PROSITE" id="PS50076"/>
    </source>
</evidence>
<feature type="coiled-coil region" evidence="1">
    <location>
        <begin position="572"/>
        <end position="599"/>
    </location>
</feature>
<reference evidence="3" key="1">
    <citation type="submission" date="2021-02" db="EMBL/GenBank/DDBJ databases">
        <authorList>
            <person name="Dougan E. K."/>
            <person name="Rhodes N."/>
            <person name="Thang M."/>
            <person name="Chan C."/>
        </authorList>
    </citation>
    <scope>NUCLEOTIDE SEQUENCE</scope>
</reference>
<dbReference type="InterPro" id="IPR050817">
    <property type="entry name" value="DjlA_DnaK_co-chaperone"/>
</dbReference>
<dbReference type="EMBL" id="CAJNIZ010003058">
    <property type="protein sequence ID" value="CAE7218114.1"/>
    <property type="molecule type" value="Genomic_DNA"/>
</dbReference>
<sequence>MAKHLEDVSLVEITGSQLASLNRTFRCEPGAIGIFKDRAANAARWLYYASDDRWHSGSAFSMNMGRLTTALRSSTCGECSPPDGAWEERTLLFGRFFGFQPSSVKVRCEFWQDCQAAWKAADPLRACHAIQIVNCEMTEINGIYDLDTVLDSEAPKYRQRGGDEWLYYACDGRWHFGVGRVAEKCLPGHQLRSCESCEVGTLPVDVLGWEFRDRWARGVKSLFNPSAIRLVRVATDDWSWCQDVWSVSAAVEMTGARCVAANGCYELQPARRESDGSPVFKHRASQRWLYFASDGRWYAGGDVDNMSLWESCGPIRSCKCPAGTLPGDVDVWEEQVPVYGGYMRSKKCLVSQIPGPELSLRKDAMVPAAVQVNDAAADKWNGIYSLQLQCSYPTRPPTFWKADTDAWLYQCDDGRWYVGHRKHKERRCAGRGLRSSVCKVGDLPIPASWDESCSGCKEYARPRLGGEQIEPNLGLHLGYAENQDLYKLLDIRRDASEAEVRSAYRRRALQVHPDKGGSEDLFQSVLNAFEVLSCRSTRQAYDAARGRGLLPKDALDAAAGRGQGKASEVAASRSSNRALAQLRQLLAALSREARQKALEGLPAEVRQALAAYMQQEPEMHPNPPRGSGCADLALANESGDAEGGRIRRISRGILRQSTSPPTYKACMSLPNLFLMFVPHPSLELVLQRHSALLRTRELLSSTSHELDSHRFHAAFTKACAEAELVAAEEQKSLMFCAIISAYNEVNRQIKGRQTKDLAAALALRDRLLEAKAEGWPALRREWICIMQNPSEAGHRAYSAEEAARIADSAWDAGIASRARAEAKRAAAGKRRDREDGRAVYANEASLLIGGFAAISVSVLLFHSSWTTAFAVSAWNFAYGSNMDKFTRARRQLEPTQTLPAVADGWELWFSLPGLPFLEPAFATLRPSSNISTHGVCLELDKESWFRLLASEGVLGAAEISDLRLRGASLEEVLEEAAKKGQDVRGYRLLPIEVSPYSTSPQTAYALVDGDLKEQAQARSPSLRYWRLLRNGARRHGLRREYRDYLASLPRYVPSLLAPAALPAVAGAALSQRLGDASFKQEAVKLFPSVRLSIGPPNNWNSVFRSFSEVPDSSLHTVSWSHGGYRTIDSEMCSTT</sequence>
<dbReference type="SMART" id="SM00271">
    <property type="entry name" value="DnaJ"/>
    <property type="match status" value="1"/>
</dbReference>